<gene>
    <name evidence="2" type="ORF">BRARA_G00107</name>
</gene>
<dbReference type="AlphaFoldDB" id="A0A397YPD8"/>
<proteinExistence type="predicted"/>
<feature type="region of interest" description="Disordered" evidence="1">
    <location>
        <begin position="29"/>
        <end position="64"/>
    </location>
</feature>
<accession>A0A397YPD8</accession>
<reference evidence="2 3" key="1">
    <citation type="submission" date="2018-06" db="EMBL/GenBank/DDBJ databases">
        <title>WGS assembly of Brassica rapa FPsc.</title>
        <authorList>
            <person name="Bowman J."/>
            <person name="Kohchi T."/>
            <person name="Yamato K."/>
            <person name="Jenkins J."/>
            <person name="Shu S."/>
            <person name="Ishizaki K."/>
            <person name="Yamaoka S."/>
            <person name="Nishihama R."/>
            <person name="Nakamura Y."/>
            <person name="Berger F."/>
            <person name="Adam C."/>
            <person name="Aki S."/>
            <person name="Althoff F."/>
            <person name="Araki T."/>
            <person name="Arteaga-Vazquez M."/>
            <person name="Balasubrmanian S."/>
            <person name="Bauer D."/>
            <person name="Boehm C."/>
            <person name="Briginshaw L."/>
            <person name="Caballero-Perez J."/>
            <person name="Catarino B."/>
            <person name="Chen F."/>
            <person name="Chiyoda S."/>
            <person name="Chovatia M."/>
            <person name="Davies K."/>
            <person name="Delmans M."/>
            <person name="Demura T."/>
            <person name="Dierschke T."/>
            <person name="Dolan L."/>
            <person name="Dorantes-Acosta A."/>
            <person name="Eklund D."/>
            <person name="Florent S."/>
            <person name="Flores-Sandoval E."/>
            <person name="Fujiyama A."/>
            <person name="Fukuzawa H."/>
            <person name="Galik B."/>
            <person name="Grimanelli D."/>
            <person name="Grimwood J."/>
            <person name="Grossniklaus U."/>
            <person name="Hamada T."/>
            <person name="Haseloff J."/>
            <person name="Hetherington A."/>
            <person name="Higo A."/>
            <person name="Hirakawa Y."/>
            <person name="Hundley H."/>
            <person name="Ikeda Y."/>
            <person name="Inoue K."/>
            <person name="Inoue S."/>
            <person name="Ishida S."/>
            <person name="Jia Q."/>
            <person name="Kakita M."/>
            <person name="Kanazawa T."/>
            <person name="Kawai Y."/>
            <person name="Kawashima T."/>
            <person name="Kennedy M."/>
            <person name="Kinose K."/>
            <person name="Kinoshita T."/>
            <person name="Kohara Y."/>
            <person name="Koide E."/>
            <person name="Komatsu K."/>
            <person name="Kopischke S."/>
            <person name="Kubo M."/>
            <person name="Kyozuka J."/>
            <person name="Lagercrantz U."/>
            <person name="Lin S."/>
            <person name="Lindquist E."/>
            <person name="Lipzen A."/>
            <person name="Lu C."/>
            <person name="Luna E."/>
            <person name="Martienssen R."/>
            <person name="Minamino N."/>
            <person name="Mizutani M."/>
            <person name="Mizutani M."/>
            <person name="Mochizuki N."/>
            <person name="Monte I."/>
            <person name="Mosher R."/>
            <person name="Nagasaki H."/>
            <person name="Nakagami H."/>
            <person name="Naramoto S."/>
            <person name="Nishitani K."/>
            <person name="Ohtani M."/>
            <person name="Okamoto T."/>
            <person name="Okumura M."/>
            <person name="Phillips J."/>
            <person name="Pollak B."/>
            <person name="Reinders A."/>
            <person name="Roevekamp M."/>
            <person name="Sano R."/>
            <person name="Sawa S."/>
            <person name="Schmid M."/>
            <person name="Shirakawa M."/>
            <person name="Solano R."/>
            <person name="Spunde A."/>
            <person name="Suetsugu N."/>
            <person name="Sugano S."/>
            <person name="Sugiyama A."/>
            <person name="Sun R."/>
            <person name="Suzuki Y."/>
            <person name="Takenaka M."/>
            <person name="Takezawa D."/>
            <person name="Tomogane H."/>
            <person name="Tsuzuki M."/>
            <person name="Ueda T."/>
            <person name="Umeda M."/>
            <person name="Ward J."/>
            <person name="Watanabe Y."/>
            <person name="Yazaki K."/>
            <person name="Yokoyama R."/>
            <person name="Yoshitake Y."/>
            <person name="Yotsui I."/>
            <person name="Zachgo S."/>
            <person name="Schmutz J."/>
        </authorList>
    </citation>
    <scope>NUCLEOTIDE SEQUENCE [LARGE SCALE GENOMIC DNA]</scope>
    <source>
        <strain evidence="3">cv. B-3</strain>
    </source>
</reference>
<dbReference type="EMBL" id="CM010634">
    <property type="protein sequence ID" value="RID52656.1"/>
    <property type="molecule type" value="Genomic_DNA"/>
</dbReference>
<sequence length="104" mass="12202">MKTIIPLFLFSHRSQHSPRRHLRLRRRVFHQPASSRPSQPPSGRRYTLPSPLRRGARDDIKHKGNSRCRVSVAVRFDRHARDAEVLIKIGYIVQMSKQLNQDQV</sequence>
<name>A0A397YPD8_BRACM</name>
<evidence type="ECO:0000313" key="3">
    <source>
        <dbReference type="Proteomes" id="UP000264353"/>
    </source>
</evidence>
<organism evidence="2 3">
    <name type="scientific">Brassica campestris</name>
    <name type="common">Field mustard</name>
    <dbReference type="NCBI Taxonomy" id="3711"/>
    <lineage>
        <taxon>Eukaryota</taxon>
        <taxon>Viridiplantae</taxon>
        <taxon>Streptophyta</taxon>
        <taxon>Embryophyta</taxon>
        <taxon>Tracheophyta</taxon>
        <taxon>Spermatophyta</taxon>
        <taxon>Magnoliopsida</taxon>
        <taxon>eudicotyledons</taxon>
        <taxon>Gunneridae</taxon>
        <taxon>Pentapetalae</taxon>
        <taxon>rosids</taxon>
        <taxon>malvids</taxon>
        <taxon>Brassicales</taxon>
        <taxon>Brassicaceae</taxon>
        <taxon>Brassiceae</taxon>
        <taxon>Brassica</taxon>
    </lineage>
</organism>
<evidence type="ECO:0000313" key="2">
    <source>
        <dbReference type="EMBL" id="RID52656.1"/>
    </source>
</evidence>
<protein>
    <submittedName>
        <fullName evidence="2">Uncharacterized protein</fullName>
    </submittedName>
</protein>
<dbReference type="Proteomes" id="UP000264353">
    <property type="component" value="Chromosome A7"/>
</dbReference>
<feature type="compositionally biased region" description="Low complexity" evidence="1">
    <location>
        <begin position="32"/>
        <end position="45"/>
    </location>
</feature>
<evidence type="ECO:0000256" key="1">
    <source>
        <dbReference type="SAM" id="MobiDB-lite"/>
    </source>
</evidence>